<organism evidence="6 7">
    <name type="scientific">Fomitopsis schrenkii</name>
    <name type="common">Brown rot fungus</name>
    <dbReference type="NCBI Taxonomy" id="2126942"/>
    <lineage>
        <taxon>Eukaryota</taxon>
        <taxon>Fungi</taxon>
        <taxon>Dikarya</taxon>
        <taxon>Basidiomycota</taxon>
        <taxon>Agaricomycotina</taxon>
        <taxon>Agaricomycetes</taxon>
        <taxon>Polyporales</taxon>
        <taxon>Fomitopsis</taxon>
    </lineage>
</organism>
<dbReference type="InterPro" id="IPR020422">
    <property type="entry name" value="TYR_PHOSPHATASE_DUAL_dom"/>
</dbReference>
<dbReference type="InterPro" id="IPR029021">
    <property type="entry name" value="Prot-tyrosine_phosphatase-like"/>
</dbReference>
<feature type="domain" description="Tyrosine specific protein phosphatases" evidence="5">
    <location>
        <begin position="984"/>
        <end position="1041"/>
    </location>
</feature>
<dbReference type="Gene3D" id="3.90.190.10">
    <property type="entry name" value="Protein tyrosine phosphatase superfamily"/>
    <property type="match status" value="1"/>
</dbReference>
<feature type="compositionally biased region" description="Basic and acidic residues" evidence="3">
    <location>
        <begin position="813"/>
        <end position="834"/>
    </location>
</feature>
<evidence type="ECO:0000256" key="1">
    <source>
        <dbReference type="ARBA" id="ARBA00022801"/>
    </source>
</evidence>
<dbReference type="OrthoDB" id="273181at2759"/>
<evidence type="ECO:0000259" key="4">
    <source>
        <dbReference type="PROSITE" id="PS50054"/>
    </source>
</evidence>
<dbReference type="PROSITE" id="PS50056">
    <property type="entry name" value="TYR_PHOSPHATASE_2"/>
    <property type="match status" value="1"/>
</dbReference>
<feature type="region of interest" description="Disordered" evidence="3">
    <location>
        <begin position="181"/>
        <end position="203"/>
    </location>
</feature>
<feature type="region of interest" description="Disordered" evidence="3">
    <location>
        <begin position="644"/>
        <end position="663"/>
    </location>
</feature>
<dbReference type="InterPro" id="IPR016130">
    <property type="entry name" value="Tyr_Pase_AS"/>
</dbReference>
<dbReference type="EMBL" id="KE504123">
    <property type="protein sequence ID" value="EPT05494.1"/>
    <property type="molecule type" value="Genomic_DNA"/>
</dbReference>
<feature type="region of interest" description="Disordered" evidence="3">
    <location>
        <begin position="789"/>
        <end position="847"/>
    </location>
</feature>
<feature type="compositionally biased region" description="Pro residues" evidence="3">
    <location>
        <begin position="8"/>
        <end position="20"/>
    </location>
</feature>
<feature type="compositionally biased region" description="Acidic residues" evidence="3">
    <location>
        <begin position="130"/>
        <end position="140"/>
    </location>
</feature>
<reference evidence="6 7" key="1">
    <citation type="journal article" date="2012" name="Science">
        <title>The Paleozoic origin of enzymatic lignin decomposition reconstructed from 31 fungal genomes.</title>
        <authorList>
            <person name="Floudas D."/>
            <person name="Binder M."/>
            <person name="Riley R."/>
            <person name="Barry K."/>
            <person name="Blanchette R.A."/>
            <person name="Henrissat B."/>
            <person name="Martinez A.T."/>
            <person name="Otillar R."/>
            <person name="Spatafora J.W."/>
            <person name="Yadav J.S."/>
            <person name="Aerts A."/>
            <person name="Benoit I."/>
            <person name="Boyd A."/>
            <person name="Carlson A."/>
            <person name="Copeland A."/>
            <person name="Coutinho P.M."/>
            <person name="de Vries R.P."/>
            <person name="Ferreira P."/>
            <person name="Findley K."/>
            <person name="Foster B."/>
            <person name="Gaskell J."/>
            <person name="Glotzer D."/>
            <person name="Gorecki P."/>
            <person name="Heitman J."/>
            <person name="Hesse C."/>
            <person name="Hori C."/>
            <person name="Igarashi K."/>
            <person name="Jurgens J.A."/>
            <person name="Kallen N."/>
            <person name="Kersten P."/>
            <person name="Kohler A."/>
            <person name="Kuees U."/>
            <person name="Kumar T.K.A."/>
            <person name="Kuo A."/>
            <person name="LaButti K."/>
            <person name="Larrondo L.F."/>
            <person name="Lindquist E."/>
            <person name="Ling A."/>
            <person name="Lombard V."/>
            <person name="Lucas S."/>
            <person name="Lundell T."/>
            <person name="Martin R."/>
            <person name="McLaughlin D.J."/>
            <person name="Morgenstern I."/>
            <person name="Morin E."/>
            <person name="Murat C."/>
            <person name="Nagy L.G."/>
            <person name="Nolan M."/>
            <person name="Ohm R.A."/>
            <person name="Patyshakuliyeva A."/>
            <person name="Rokas A."/>
            <person name="Ruiz-Duenas F.J."/>
            <person name="Sabat G."/>
            <person name="Salamov A."/>
            <person name="Samejima M."/>
            <person name="Schmutz J."/>
            <person name="Slot J.C."/>
            <person name="St John F."/>
            <person name="Stenlid J."/>
            <person name="Sun H."/>
            <person name="Sun S."/>
            <person name="Syed K."/>
            <person name="Tsang A."/>
            <person name="Wiebenga A."/>
            <person name="Young D."/>
            <person name="Pisabarro A."/>
            <person name="Eastwood D.C."/>
            <person name="Martin F."/>
            <person name="Cullen D."/>
            <person name="Grigoriev I.V."/>
            <person name="Hibbett D.S."/>
        </authorList>
    </citation>
    <scope>NUCLEOTIDE SEQUENCE</scope>
    <source>
        <strain evidence="7">FP-58527</strain>
    </source>
</reference>
<dbReference type="GO" id="GO:0033260">
    <property type="term" value="P:nuclear DNA replication"/>
    <property type="evidence" value="ECO:0007669"/>
    <property type="project" value="InterPro"/>
</dbReference>
<dbReference type="Proteomes" id="UP000015241">
    <property type="component" value="Unassembled WGS sequence"/>
</dbReference>
<gene>
    <name evidence="6" type="ORF">FOMPIDRAFT_96003</name>
</gene>
<dbReference type="PROSITE" id="PS50054">
    <property type="entry name" value="TYR_PHOSPHATASE_DUAL"/>
    <property type="match status" value="1"/>
</dbReference>
<dbReference type="PANTHER" id="PTHR47550">
    <property type="entry name" value="DUAL SPECIFICITY PROTEIN PHOSPHATASE PPS1"/>
    <property type="match status" value="1"/>
</dbReference>
<feature type="region of interest" description="Disordered" evidence="3">
    <location>
        <begin position="594"/>
        <end position="624"/>
    </location>
</feature>
<dbReference type="SUPFAM" id="SSF52799">
    <property type="entry name" value="(Phosphotyrosine protein) phosphatases II"/>
    <property type="match status" value="1"/>
</dbReference>
<dbReference type="InParanoid" id="S8ER63"/>
<dbReference type="PROSITE" id="PS00383">
    <property type="entry name" value="TYR_PHOSPHATASE_1"/>
    <property type="match status" value="1"/>
</dbReference>
<feature type="compositionally biased region" description="Low complexity" evidence="3">
    <location>
        <begin position="141"/>
        <end position="152"/>
    </location>
</feature>
<dbReference type="STRING" id="743788.S8ER63"/>
<keyword evidence="1" id="KW-0378">Hydrolase</keyword>
<dbReference type="AlphaFoldDB" id="S8ER63"/>
<evidence type="ECO:0000313" key="6">
    <source>
        <dbReference type="EMBL" id="EPT05494.1"/>
    </source>
</evidence>
<feature type="region of interest" description="Disordered" evidence="3">
    <location>
        <begin position="121"/>
        <end position="152"/>
    </location>
</feature>
<dbReference type="Pfam" id="PF00782">
    <property type="entry name" value="DSPc"/>
    <property type="match status" value="1"/>
</dbReference>
<dbReference type="InterPro" id="IPR000340">
    <property type="entry name" value="Dual-sp_phosphatase_cat-dom"/>
</dbReference>
<dbReference type="GO" id="GO:0005634">
    <property type="term" value="C:nucleus"/>
    <property type="evidence" value="ECO:0007669"/>
    <property type="project" value="GOC"/>
</dbReference>
<accession>S8ER63</accession>
<feature type="region of interest" description="Disordered" evidence="3">
    <location>
        <begin position="1"/>
        <end position="25"/>
    </location>
</feature>
<evidence type="ECO:0000256" key="2">
    <source>
        <dbReference type="ARBA" id="ARBA00022912"/>
    </source>
</evidence>
<protein>
    <submittedName>
        <fullName evidence="6">Uncharacterized protein</fullName>
    </submittedName>
</protein>
<dbReference type="PANTHER" id="PTHR47550:SF1">
    <property type="entry name" value="DUAL SPECIFICITY PROTEIN PHOSPHATASE PPS1"/>
    <property type="match status" value="1"/>
</dbReference>
<dbReference type="SMART" id="SM00195">
    <property type="entry name" value="DSPc"/>
    <property type="match status" value="1"/>
</dbReference>
<feature type="domain" description="Tyrosine-protein phosphatase" evidence="4">
    <location>
        <begin position="867"/>
        <end position="1054"/>
    </location>
</feature>
<evidence type="ECO:0000313" key="7">
    <source>
        <dbReference type="Proteomes" id="UP000015241"/>
    </source>
</evidence>
<evidence type="ECO:0000259" key="5">
    <source>
        <dbReference type="PROSITE" id="PS50056"/>
    </source>
</evidence>
<evidence type="ECO:0000256" key="3">
    <source>
        <dbReference type="SAM" id="MobiDB-lite"/>
    </source>
</evidence>
<keyword evidence="7" id="KW-1185">Reference proteome</keyword>
<name>S8ER63_FOMSC</name>
<keyword evidence="2" id="KW-0904">Protein phosphatase</keyword>
<sequence length="1090" mass="119289">MSTAAVPVPQPIPATPPPLDHPTHVHGLSYPADFLDALPVLQTRPHPHQPIRALDAGQFSRVHLDYVTTHAPDGVLFPFLHGLEGDNEQQNGFFVASPQAHTVPRFRGLLWVACDDDVTMLPSPTSSPDPDTDDDIDDETSSTTSSLESLEAMSMDVDVDVDVTPGSPMEFDPTLRDTIEADSATPSGKIDDKPLPPALDAQPHTAATGLLSSGLTRYPSQHPAVLTSSFRPRELLHPWTKEDGSVSCTFVEPRVPDGISLRNFGIQAPIYATLSDVVVYSPKGDTRASLALAEKFKDAIEAKRAERSVRYGCPVEAFVAYNVFVLDANPAEMAKTLPHLLVRIEDVPLAHTDGTDAHTEGGDEADYRNRLFSVNTVDFARREKEEMRDLTQASEIITIADPQTYSEAKRELDALSGSTPATRWSPVVGQVFLGNVNDVPLPPDRRISAHRARSTYGDEEGDDFDEVFDWRTNDPAHGLGYDICIDCQDFVPFPNAAHVKAAEEHIATLERRWVERCVAELGHVPDKDAVHTCIPLRPPPSASNIVHLPFPSSPTNTPGSLNALIPFVNFLESLLQPPPEMTLAQARALVNPPPIETFPSSSSGHRRASTSGFQPSSLPPPSSFPASFLPTSPFPSAYTRTRSTSATFLPPSPPSSNASSSPAVSVSATSVTTTNTSTALPASFHTRPVKILIFSADGYTESSMLALTLLMAWRNLSLPEAYLCLQNEKRRSFFVYTADVPMLKRISMRIERERERGWGLMGPGFVLGAHKKQDVSTGQTENLQKLEGPSATFSVPPAPQPTTTAVTVRPLRSHSESDTESSHGEHSEEKDTAGRPRAHTMPASRMPAPSIRDHHVWFNDPRFDGSFPSRVLPFLYLGNLNHATNAYMLHALGITHVVSVGECALFPPPNMESSASAPCCPVMSTHAQLVSGKGPHGLGCHGQGSLWIEEREGRIKVLDIKGVCDDGIDTLEPQLGPICEWIDRAREEGGKVLVHCRVGVSRSATVTIAYVMKHLSLPLVDAYLIVRSRRLSVLIQPNMRLLYNLLGWEVRLARERAGDDKDKLRVELARCLNWPYLAKEVHLLNQKYLQ</sequence>
<dbReference type="InterPro" id="IPR053239">
    <property type="entry name" value="Dual_spec_PTase"/>
</dbReference>
<dbReference type="InterPro" id="IPR000387">
    <property type="entry name" value="Tyr_Pase_dom"/>
</dbReference>
<dbReference type="GO" id="GO:0008138">
    <property type="term" value="F:protein tyrosine/serine/threonine phosphatase activity"/>
    <property type="evidence" value="ECO:0007669"/>
    <property type="project" value="InterPro"/>
</dbReference>
<dbReference type="InterPro" id="IPR047949">
    <property type="entry name" value="PPS1_DSP"/>
</dbReference>
<proteinExistence type="predicted"/>
<dbReference type="CDD" id="cd14516">
    <property type="entry name" value="DSP_fungal_PPS1"/>
    <property type="match status" value="1"/>
</dbReference>
<dbReference type="eggNOG" id="KOG1716">
    <property type="taxonomic scope" value="Eukaryota"/>
</dbReference>
<dbReference type="HOGENOM" id="CLU_003560_0_0_1"/>